<dbReference type="SMART" id="SM00382">
    <property type="entry name" value="AAA"/>
    <property type="match status" value="1"/>
</dbReference>
<dbReference type="GO" id="GO:0005524">
    <property type="term" value="F:ATP binding"/>
    <property type="evidence" value="ECO:0007669"/>
    <property type="project" value="UniProtKB-KW"/>
</dbReference>
<dbReference type="PANTHER" id="PTHR42788:SF19">
    <property type="entry name" value="ALIPHATIC SULFONATES IMPORT ATP-BINDING PROTEIN SSUB 2"/>
    <property type="match status" value="1"/>
</dbReference>
<evidence type="ECO:0000256" key="1">
    <source>
        <dbReference type="ARBA" id="ARBA00005417"/>
    </source>
</evidence>
<evidence type="ECO:0000256" key="3">
    <source>
        <dbReference type="ARBA" id="ARBA00022741"/>
    </source>
</evidence>
<dbReference type="RefSeq" id="WP_193179181.1">
    <property type="nucleotide sequence ID" value="NZ_JACVXA010000004.1"/>
</dbReference>
<dbReference type="Gene3D" id="3.40.50.300">
    <property type="entry name" value="P-loop containing nucleotide triphosphate hydrolases"/>
    <property type="match status" value="1"/>
</dbReference>
<keyword evidence="2" id="KW-0813">Transport</keyword>
<dbReference type="SUPFAM" id="SSF52540">
    <property type="entry name" value="P-loop containing nucleoside triphosphate hydrolases"/>
    <property type="match status" value="1"/>
</dbReference>
<sequence>MIEVAVTAKHFGSQQVLGPISFRIAPGETLAVTGPSGIGKTTLLRIVAGLDRRFEGRVDRPSRVAMVFQEPVLLPWRSALANLTLMHPGLTAGAAGEMLAEVGLAGKADHFPGQLSLGQQRRLALARAFAGQPELLVLDEPFVSLDAALAETMLALTEALIARLRPAVLLVTHSPAEAARLGDRRMRLSGSPARLEPGT</sequence>
<keyword evidence="7" id="KW-1185">Reference proteome</keyword>
<dbReference type="Pfam" id="PF00005">
    <property type="entry name" value="ABC_tran"/>
    <property type="match status" value="1"/>
</dbReference>
<reference evidence="6" key="1">
    <citation type="submission" date="2020-09" db="EMBL/GenBank/DDBJ databases">
        <title>A novel bacterium of genus Mangrovicoccus, isolated from South China Sea.</title>
        <authorList>
            <person name="Huang H."/>
            <person name="Mo K."/>
            <person name="Hu Y."/>
        </authorList>
    </citation>
    <scope>NUCLEOTIDE SEQUENCE</scope>
    <source>
        <strain evidence="6">HB182678</strain>
    </source>
</reference>
<evidence type="ECO:0000313" key="7">
    <source>
        <dbReference type="Proteomes" id="UP000609121"/>
    </source>
</evidence>
<comment type="similarity">
    <text evidence="1">Belongs to the ABC transporter superfamily.</text>
</comment>
<evidence type="ECO:0000256" key="4">
    <source>
        <dbReference type="ARBA" id="ARBA00022840"/>
    </source>
</evidence>
<evidence type="ECO:0000256" key="2">
    <source>
        <dbReference type="ARBA" id="ARBA00022448"/>
    </source>
</evidence>
<dbReference type="PROSITE" id="PS50893">
    <property type="entry name" value="ABC_TRANSPORTER_2"/>
    <property type="match status" value="1"/>
</dbReference>
<evidence type="ECO:0000259" key="5">
    <source>
        <dbReference type="PROSITE" id="PS50893"/>
    </source>
</evidence>
<dbReference type="InterPro" id="IPR017871">
    <property type="entry name" value="ABC_transporter-like_CS"/>
</dbReference>
<proteinExistence type="inferred from homology"/>
<dbReference type="GO" id="GO:0016887">
    <property type="term" value="F:ATP hydrolysis activity"/>
    <property type="evidence" value="ECO:0007669"/>
    <property type="project" value="InterPro"/>
</dbReference>
<organism evidence="6 7">
    <name type="scientific">Mangrovicoccus algicola</name>
    <dbReference type="NCBI Taxonomy" id="2771008"/>
    <lineage>
        <taxon>Bacteria</taxon>
        <taxon>Pseudomonadati</taxon>
        <taxon>Pseudomonadota</taxon>
        <taxon>Alphaproteobacteria</taxon>
        <taxon>Rhodobacterales</taxon>
        <taxon>Paracoccaceae</taxon>
        <taxon>Mangrovicoccus</taxon>
    </lineage>
</organism>
<dbReference type="PANTHER" id="PTHR42788">
    <property type="entry name" value="TAURINE IMPORT ATP-BINDING PROTEIN-RELATED"/>
    <property type="match status" value="1"/>
</dbReference>
<feature type="domain" description="ABC transporter" evidence="5">
    <location>
        <begin position="2"/>
        <end position="199"/>
    </location>
</feature>
<dbReference type="AlphaFoldDB" id="A0A8J7CTU4"/>
<dbReference type="Proteomes" id="UP000609121">
    <property type="component" value="Unassembled WGS sequence"/>
</dbReference>
<dbReference type="InterPro" id="IPR003439">
    <property type="entry name" value="ABC_transporter-like_ATP-bd"/>
</dbReference>
<name>A0A8J7CTU4_9RHOB</name>
<dbReference type="InterPro" id="IPR050166">
    <property type="entry name" value="ABC_transporter_ATP-bind"/>
</dbReference>
<gene>
    <name evidence="6" type="ORF">ICN82_02145</name>
</gene>
<dbReference type="PROSITE" id="PS00211">
    <property type="entry name" value="ABC_TRANSPORTER_1"/>
    <property type="match status" value="1"/>
</dbReference>
<comment type="caution">
    <text evidence="6">The sequence shown here is derived from an EMBL/GenBank/DDBJ whole genome shotgun (WGS) entry which is preliminary data.</text>
</comment>
<accession>A0A8J7CTU4</accession>
<keyword evidence="3" id="KW-0547">Nucleotide-binding</keyword>
<keyword evidence="4 6" id="KW-0067">ATP-binding</keyword>
<evidence type="ECO:0000313" key="6">
    <source>
        <dbReference type="EMBL" id="MBE3637004.1"/>
    </source>
</evidence>
<dbReference type="InterPro" id="IPR003593">
    <property type="entry name" value="AAA+_ATPase"/>
</dbReference>
<dbReference type="InterPro" id="IPR027417">
    <property type="entry name" value="P-loop_NTPase"/>
</dbReference>
<dbReference type="EMBL" id="JACVXA010000004">
    <property type="protein sequence ID" value="MBE3637004.1"/>
    <property type="molecule type" value="Genomic_DNA"/>
</dbReference>
<protein>
    <submittedName>
        <fullName evidence="6">ABC transporter ATP-binding protein</fullName>
    </submittedName>
</protein>